<dbReference type="RefSeq" id="WP_219878218.1">
    <property type="nucleotide sequence ID" value="NZ_JAHYXK010000013.1"/>
</dbReference>
<dbReference type="Pfam" id="PF13568">
    <property type="entry name" value="OMP_b-brl_2"/>
    <property type="match status" value="1"/>
</dbReference>
<name>A0ABS7CWV8_9BACT</name>
<gene>
    <name evidence="3" type="ORF">K0O23_14825</name>
</gene>
<evidence type="ECO:0000259" key="2">
    <source>
        <dbReference type="Pfam" id="PF13568"/>
    </source>
</evidence>
<feature type="domain" description="Outer membrane protein beta-barrel" evidence="2">
    <location>
        <begin position="20"/>
        <end position="187"/>
    </location>
</feature>
<dbReference type="EMBL" id="JAHYXK010000013">
    <property type="protein sequence ID" value="MBW7468348.1"/>
    <property type="molecule type" value="Genomic_DNA"/>
</dbReference>
<organism evidence="3 4">
    <name type="scientific">Pontibacter aydingkolensis</name>
    <dbReference type="NCBI Taxonomy" id="1911536"/>
    <lineage>
        <taxon>Bacteria</taxon>
        <taxon>Pseudomonadati</taxon>
        <taxon>Bacteroidota</taxon>
        <taxon>Cytophagia</taxon>
        <taxon>Cytophagales</taxon>
        <taxon>Hymenobacteraceae</taxon>
        <taxon>Pontibacter</taxon>
    </lineage>
</organism>
<dbReference type="Proteomes" id="UP000813018">
    <property type="component" value="Unassembled WGS sequence"/>
</dbReference>
<keyword evidence="4" id="KW-1185">Reference proteome</keyword>
<reference evidence="3 4" key="1">
    <citation type="journal article" date="2016" name="Int. J. Syst. Evol. Microbiol.">
        <title>Pontibacter aydingkolensis sp. nov., isolated from soil of a salt lake.</title>
        <authorList>
            <person name="Osman G."/>
            <person name="Zhang T."/>
            <person name="Lou K."/>
            <person name="Gao Y."/>
            <person name="Chang W."/>
            <person name="Lin Q."/>
            <person name="Yang H.M."/>
            <person name="Huo X.D."/>
            <person name="Wang N."/>
        </authorList>
    </citation>
    <scope>NUCLEOTIDE SEQUENCE [LARGE SCALE GENOMIC DNA]</scope>
    <source>
        <strain evidence="3 4">KACC 19255</strain>
    </source>
</reference>
<keyword evidence="1" id="KW-0732">Signal</keyword>
<proteinExistence type="predicted"/>
<sequence length="214" mass="23563">MKKTSLLLLFILLTAQLVQAQFIRFGAKAGAGFTRAYGDDGSSDVINSLAGFHGGLIGSYEFVSRLAVQAELLYDQKGFTYDGYPINPTEALIDDHRLHYITLPLMLKIQKGGLFAQGGPYVGYLLAETTKVNIIDLAEANEPEPTILADYPLSLNDFERWDYGYTVGVGIQLDSGLFMSVHNFGGFKSFSKELDQKNFGFKLSVGYLLAPRLP</sequence>
<comment type="caution">
    <text evidence="3">The sequence shown here is derived from an EMBL/GenBank/DDBJ whole genome shotgun (WGS) entry which is preliminary data.</text>
</comment>
<evidence type="ECO:0000313" key="3">
    <source>
        <dbReference type="EMBL" id="MBW7468348.1"/>
    </source>
</evidence>
<protein>
    <submittedName>
        <fullName evidence="3">PorT family protein</fullName>
    </submittedName>
</protein>
<evidence type="ECO:0000313" key="4">
    <source>
        <dbReference type="Proteomes" id="UP000813018"/>
    </source>
</evidence>
<accession>A0ABS7CWV8</accession>
<dbReference type="InterPro" id="IPR025665">
    <property type="entry name" value="Beta-barrel_OMP_2"/>
</dbReference>
<feature type="signal peptide" evidence="1">
    <location>
        <begin position="1"/>
        <end position="20"/>
    </location>
</feature>
<feature type="chain" id="PRO_5046465551" evidence="1">
    <location>
        <begin position="21"/>
        <end position="214"/>
    </location>
</feature>
<evidence type="ECO:0000256" key="1">
    <source>
        <dbReference type="SAM" id="SignalP"/>
    </source>
</evidence>